<feature type="transmembrane region" description="Helical" evidence="1">
    <location>
        <begin position="502"/>
        <end position="528"/>
    </location>
</feature>
<evidence type="ECO:0000313" key="5">
    <source>
        <dbReference type="Proteomes" id="UP000193719"/>
    </source>
</evidence>
<comment type="caution">
    <text evidence="4">The sequence shown here is derived from an EMBL/GenBank/DDBJ whole genome shotgun (WGS) entry which is preliminary data.</text>
</comment>
<keyword evidence="1" id="KW-0472">Membrane</keyword>
<dbReference type="PROSITE" id="PS01186">
    <property type="entry name" value="EGF_2"/>
    <property type="match status" value="1"/>
</dbReference>
<dbReference type="AlphaFoldDB" id="A0A1Y1V5Q4"/>
<sequence length="735" mass="85131">MFCFTDVNTLNININSSKFEYNHASNGGVMYFSKSENHFNNNSIKFYNSTFSNNGADYFGGVIYSSFEELNITNLENTFFKENNAYSGGVFYIDNDKNLDKILFNANSKDIKYLNNTAESYGNNYASDPYKIILLNENIKDINIKSGELLSLKFRVIDEYNQIVKDISKFFSDIILKIDGNIKDKKLIGNICYFSNGECELKEFKIYTSKPSSFKLMFSVINNDNNNIALDTTYIDTYIHDCNNEQIKMYTKDGFYYCENPVCNYDCPVSNGTAICIKGENNVNNKEFLNKCQCVPGWTGDKCEIKKFTEFNSINYIRIISLLIIILISMVMIYFAFNKSMGIIKDPGFLKCELALLGLLLYFVSNHFNIFSNYSDCSLYIFFKHSGILLLYSIFLLFIEIGCELGINMNELYLINILPINNNDTIGDSCTNISKSNFKEQKSRAASLNEIGFVENALSEQKLKKSSLSGSLNSKFCLSKASLFNKNDNIDNLKKLDRSISYVHSLVTEVATTYIVTLILILLVIIFYSTKNNSKSSINLNEELVDRNYEQEHNGSWRYKCDLNKMELILNLTEFLLLFFLITKIKKIWNSTYVFKCTKYISYCILIWIMLGPLFNLVSYIALFDQSIPYTFFNYVFNSICYVFIFIMLSWDKLYYIIKSDGNNVYNYFNSTQYEQCFVHKSFTCNCKKKTIDGEIETMKNYIEFYNYCSNIIVISDGHIHYINKKRKSTMKFIA</sequence>
<dbReference type="PANTHER" id="PTHR32158:SF18">
    <property type="entry name" value="RING-TYPE DOMAIN-CONTAINING PROTEIN-RELATED"/>
    <property type="match status" value="1"/>
</dbReference>
<name>A0A1Y1V5Q4_9FUNG</name>
<evidence type="ECO:0000259" key="2">
    <source>
        <dbReference type="PROSITE" id="PS00022"/>
    </source>
</evidence>
<feature type="transmembrane region" description="Helical" evidence="1">
    <location>
        <begin position="600"/>
        <end position="622"/>
    </location>
</feature>
<protein>
    <recommendedName>
        <fullName evidence="2 3">EGF-like domain-containing protein</fullName>
    </recommendedName>
</protein>
<dbReference type="Proteomes" id="UP000193719">
    <property type="component" value="Unassembled WGS sequence"/>
</dbReference>
<feature type="domain" description="EGF-like" evidence="2 3">
    <location>
        <begin position="292"/>
        <end position="303"/>
    </location>
</feature>
<proteinExistence type="predicted"/>
<dbReference type="InterPro" id="IPR000742">
    <property type="entry name" value="EGF"/>
</dbReference>
<organism evidence="4 5">
    <name type="scientific">Piromyces finnis</name>
    <dbReference type="NCBI Taxonomy" id="1754191"/>
    <lineage>
        <taxon>Eukaryota</taxon>
        <taxon>Fungi</taxon>
        <taxon>Fungi incertae sedis</taxon>
        <taxon>Chytridiomycota</taxon>
        <taxon>Chytridiomycota incertae sedis</taxon>
        <taxon>Neocallimastigomycetes</taxon>
        <taxon>Neocallimastigales</taxon>
        <taxon>Neocallimastigaceae</taxon>
        <taxon>Piromyces</taxon>
    </lineage>
</organism>
<feature type="transmembrane region" description="Helical" evidence="1">
    <location>
        <begin position="316"/>
        <end position="337"/>
    </location>
</feature>
<keyword evidence="1" id="KW-1133">Transmembrane helix</keyword>
<accession>A0A1Y1V5Q4</accession>
<dbReference type="EMBL" id="MCFH01000029">
    <property type="protein sequence ID" value="ORX47898.1"/>
    <property type="molecule type" value="Genomic_DNA"/>
</dbReference>
<feature type="transmembrane region" description="Helical" evidence="1">
    <location>
        <begin position="568"/>
        <end position="588"/>
    </location>
</feature>
<evidence type="ECO:0000256" key="1">
    <source>
        <dbReference type="SAM" id="Phobius"/>
    </source>
</evidence>
<gene>
    <name evidence="4" type="ORF">BCR36DRAFT_405219</name>
</gene>
<feature type="transmembrane region" description="Helical" evidence="1">
    <location>
        <begin position="380"/>
        <end position="399"/>
    </location>
</feature>
<dbReference type="PANTHER" id="PTHR32158">
    <property type="entry name" value="RING-TYPE DOMAIN-CONTAINING PROTEIN"/>
    <property type="match status" value="1"/>
</dbReference>
<feature type="transmembrane region" description="Helical" evidence="1">
    <location>
        <begin position="349"/>
        <end position="368"/>
    </location>
</feature>
<evidence type="ECO:0000259" key="3">
    <source>
        <dbReference type="PROSITE" id="PS01186"/>
    </source>
</evidence>
<dbReference type="OrthoDB" id="2155651at2759"/>
<reference evidence="4 5" key="1">
    <citation type="submission" date="2016-08" db="EMBL/GenBank/DDBJ databases">
        <title>Genomes of anaerobic fungi encode conserved fungal cellulosomes for biomass hydrolysis.</title>
        <authorList>
            <consortium name="DOE Joint Genome Institute"/>
            <person name="Haitjema C.H."/>
            <person name="Gilmore S.P."/>
            <person name="Henske J.K."/>
            <person name="Solomon K.V."/>
            <person name="De Groot R."/>
            <person name="Kuo A."/>
            <person name="Mondo S.J."/>
            <person name="Salamov A.A."/>
            <person name="Labutti K."/>
            <person name="Zhao Z."/>
            <person name="Chiniquy J."/>
            <person name="Barry K."/>
            <person name="Brewer H.M."/>
            <person name="Purvine S.O."/>
            <person name="Wright A.T."/>
            <person name="Boxma B."/>
            <person name="Van Alen T."/>
            <person name="Hackstein J.H."/>
            <person name="Baker S.E."/>
            <person name="Grigoriev I.V."/>
            <person name="O'Malley M.A."/>
        </authorList>
    </citation>
    <scope>NUCLEOTIDE SEQUENCE [LARGE SCALE GENOMIC DNA]</scope>
    <source>
        <strain evidence="5">finn</strain>
    </source>
</reference>
<keyword evidence="5" id="KW-1185">Reference proteome</keyword>
<evidence type="ECO:0000313" key="4">
    <source>
        <dbReference type="EMBL" id="ORX47898.1"/>
    </source>
</evidence>
<feature type="transmembrane region" description="Helical" evidence="1">
    <location>
        <begin position="628"/>
        <end position="649"/>
    </location>
</feature>
<dbReference type="PROSITE" id="PS00022">
    <property type="entry name" value="EGF_1"/>
    <property type="match status" value="1"/>
</dbReference>
<reference evidence="4 5" key="2">
    <citation type="submission" date="2016-08" db="EMBL/GenBank/DDBJ databases">
        <title>Pervasive Adenine N6-methylation of Active Genes in Fungi.</title>
        <authorList>
            <consortium name="DOE Joint Genome Institute"/>
            <person name="Mondo S.J."/>
            <person name="Dannebaum R.O."/>
            <person name="Kuo R.C."/>
            <person name="Labutti K."/>
            <person name="Haridas S."/>
            <person name="Kuo A."/>
            <person name="Salamov A."/>
            <person name="Ahrendt S.R."/>
            <person name="Lipzen A."/>
            <person name="Sullivan W."/>
            <person name="Andreopoulos W.B."/>
            <person name="Clum A."/>
            <person name="Lindquist E."/>
            <person name="Daum C."/>
            <person name="Ramamoorthy G.K."/>
            <person name="Gryganskyi A."/>
            <person name="Culley D."/>
            <person name="Magnuson J.K."/>
            <person name="James T.Y."/>
            <person name="O'Malley M.A."/>
            <person name="Stajich J.E."/>
            <person name="Spatafora J.W."/>
            <person name="Visel A."/>
            <person name="Grigoriev I.V."/>
        </authorList>
    </citation>
    <scope>NUCLEOTIDE SEQUENCE [LARGE SCALE GENOMIC DNA]</scope>
    <source>
        <strain evidence="5">finn</strain>
    </source>
</reference>
<keyword evidence="1" id="KW-0812">Transmembrane</keyword>